<dbReference type="RefSeq" id="WP_214176310.1">
    <property type="nucleotide sequence ID" value="NZ_JAHCVK010000009.1"/>
</dbReference>
<keyword evidence="2" id="KW-1185">Reference proteome</keyword>
<dbReference type="Proteomes" id="UP000756860">
    <property type="component" value="Unassembled WGS sequence"/>
</dbReference>
<reference evidence="1 2" key="1">
    <citation type="submission" date="2021-05" db="EMBL/GenBank/DDBJ databases">
        <title>The draft genome of Geobacter luticola JCM 17780.</title>
        <authorList>
            <person name="Xu Z."/>
            <person name="Masuda Y."/>
            <person name="Itoh H."/>
            <person name="Senoo K."/>
        </authorList>
    </citation>
    <scope>NUCLEOTIDE SEQUENCE [LARGE SCALE GENOMIC DNA]</scope>
    <source>
        <strain evidence="1 2">JCM 17780</strain>
    </source>
</reference>
<accession>A0ABS5SG10</accession>
<evidence type="ECO:0000313" key="2">
    <source>
        <dbReference type="Proteomes" id="UP000756860"/>
    </source>
</evidence>
<evidence type="ECO:0000313" key="1">
    <source>
        <dbReference type="EMBL" id="MBT0654303.1"/>
    </source>
</evidence>
<evidence type="ECO:0008006" key="3">
    <source>
        <dbReference type="Google" id="ProtNLM"/>
    </source>
</evidence>
<name>A0ABS5SG10_9BACT</name>
<proteinExistence type="predicted"/>
<comment type="caution">
    <text evidence="1">The sequence shown here is derived from an EMBL/GenBank/DDBJ whole genome shotgun (WGS) entry which is preliminary data.</text>
</comment>
<gene>
    <name evidence="1" type="ORF">KI810_14660</name>
</gene>
<protein>
    <recommendedName>
        <fullName evidence="3">Transposase</fullName>
    </recommendedName>
</protein>
<sequence length="92" mass="10548">MSDILERLKAGPQDRSLMAEAADEIAGLRKRRDELEMLLIMLVRTGWPWQEDGTPNRILQHCREGYASAMKDAKELLGLDHLSMITRTEPRT</sequence>
<organism evidence="1 2">
    <name type="scientific">Geomobilimonas luticola</name>
    <dbReference type="NCBI Taxonomy" id="1114878"/>
    <lineage>
        <taxon>Bacteria</taxon>
        <taxon>Pseudomonadati</taxon>
        <taxon>Thermodesulfobacteriota</taxon>
        <taxon>Desulfuromonadia</taxon>
        <taxon>Geobacterales</taxon>
        <taxon>Geobacteraceae</taxon>
        <taxon>Geomobilimonas</taxon>
    </lineage>
</organism>
<dbReference type="EMBL" id="JAHCVK010000009">
    <property type="protein sequence ID" value="MBT0654303.1"/>
    <property type="molecule type" value="Genomic_DNA"/>
</dbReference>